<organism evidence="2 3">
    <name type="scientific">Vibrio palustris</name>
    <dbReference type="NCBI Taxonomy" id="1918946"/>
    <lineage>
        <taxon>Bacteria</taxon>
        <taxon>Pseudomonadati</taxon>
        <taxon>Pseudomonadota</taxon>
        <taxon>Gammaproteobacteria</taxon>
        <taxon>Vibrionales</taxon>
        <taxon>Vibrionaceae</taxon>
        <taxon>Vibrio</taxon>
    </lineage>
</organism>
<dbReference type="AlphaFoldDB" id="A0A1R4B4T8"/>
<name>A0A1R4B4T8_9VIBR</name>
<dbReference type="CDD" id="cd03112">
    <property type="entry name" value="CobW-like"/>
    <property type="match status" value="1"/>
</dbReference>
<gene>
    <name evidence="2" type="primary">yjiA</name>
    <name evidence="2" type="ORF">VPAL9027_01898</name>
</gene>
<evidence type="ECO:0000259" key="1">
    <source>
        <dbReference type="Pfam" id="PF02492"/>
    </source>
</evidence>
<feature type="domain" description="CobW/HypB/UreG nucleotide-binding" evidence="1">
    <location>
        <begin position="6"/>
        <end position="176"/>
    </location>
</feature>
<protein>
    <submittedName>
        <fullName evidence="2">Putative GTP-binding protein YjiA</fullName>
    </submittedName>
</protein>
<dbReference type="Gene3D" id="3.40.50.300">
    <property type="entry name" value="P-loop containing nucleotide triphosphate hydrolases"/>
    <property type="match status" value="1"/>
</dbReference>
<dbReference type="PANTHER" id="PTHR13748">
    <property type="entry name" value="COBW-RELATED"/>
    <property type="match status" value="1"/>
</dbReference>
<reference evidence="2 3" key="1">
    <citation type="submission" date="2017-02" db="EMBL/GenBank/DDBJ databases">
        <authorList>
            <person name="Peterson S.W."/>
        </authorList>
    </citation>
    <scope>NUCLEOTIDE SEQUENCE [LARGE SCALE GENOMIC DNA]</scope>
    <source>
        <strain evidence="2 3">CECT 9027</strain>
    </source>
</reference>
<evidence type="ECO:0000313" key="2">
    <source>
        <dbReference type="EMBL" id="SJL83919.1"/>
    </source>
</evidence>
<dbReference type="InterPro" id="IPR003495">
    <property type="entry name" value="CobW/HypB/UreG_nucleotide-bd"/>
</dbReference>
<dbReference type="GO" id="GO:0005737">
    <property type="term" value="C:cytoplasm"/>
    <property type="evidence" value="ECO:0007669"/>
    <property type="project" value="TreeGrafter"/>
</dbReference>
<sequence>MPNKIPTNIITGFLGAGKTTTILHLLEQKPVHEKWVVLVNEFGEIGIDGAMMTEQGAWIKEVPGGCLCCTAGVPMSVALTALLREQPDRLLIEPTGLGHPKEVIAKLIAPQYIDYVELKATVALVDARQLSDENYTRIATFNDQLDCADIVMMSKADMASDDDNARFAEWITQQTPVKLFSGPLKQGQLPLELLDMPRIEGSASTHIDSHHHEHALEEPQFVIPPGEAFIRRENQADGFYSCGWLFGAEYEFTFDDIFSVFNDLTAERVKAVVNTDEGCYAFNVSDGVVSVNELSLTGFETRIEVIDRQLMPWDDLEALLLCLAGVTTPAS</sequence>
<dbReference type="EMBL" id="FUFT01000005">
    <property type="protein sequence ID" value="SJL83919.1"/>
    <property type="molecule type" value="Genomic_DNA"/>
</dbReference>
<keyword evidence="3" id="KW-1185">Reference proteome</keyword>
<dbReference type="SUPFAM" id="SSF52540">
    <property type="entry name" value="P-loop containing nucleoside triphosphate hydrolases"/>
    <property type="match status" value="1"/>
</dbReference>
<dbReference type="STRING" id="1918946.VPAL9027_01898"/>
<dbReference type="OrthoDB" id="9808822at2"/>
<accession>A0A1R4B4T8</accession>
<dbReference type="PANTHER" id="PTHR13748:SF46">
    <property type="entry name" value="ZINC CHAPERONE YEIR"/>
    <property type="match status" value="1"/>
</dbReference>
<evidence type="ECO:0000313" key="3">
    <source>
        <dbReference type="Proteomes" id="UP000189475"/>
    </source>
</evidence>
<proteinExistence type="predicted"/>
<dbReference type="Proteomes" id="UP000189475">
    <property type="component" value="Unassembled WGS sequence"/>
</dbReference>
<dbReference type="InterPro" id="IPR051316">
    <property type="entry name" value="Zinc-reg_GTPase_activator"/>
</dbReference>
<dbReference type="RefSeq" id="WP_077314325.1">
    <property type="nucleotide sequence ID" value="NZ_AP024888.1"/>
</dbReference>
<dbReference type="InterPro" id="IPR027417">
    <property type="entry name" value="P-loop_NTPase"/>
</dbReference>
<dbReference type="Pfam" id="PF02492">
    <property type="entry name" value="cobW"/>
    <property type="match status" value="1"/>
</dbReference>